<dbReference type="GO" id="GO:0009002">
    <property type="term" value="F:serine-type D-Ala-D-Ala carboxypeptidase activity"/>
    <property type="evidence" value="ECO:0007669"/>
    <property type="project" value="UniProtKB-EC"/>
</dbReference>
<keyword evidence="4" id="KW-0121">Carboxypeptidase</keyword>
<evidence type="ECO:0000256" key="2">
    <source>
        <dbReference type="ARBA" id="ARBA00022801"/>
    </source>
</evidence>
<dbReference type="PANTHER" id="PTHR30023:SF0">
    <property type="entry name" value="PENICILLIN-SENSITIVE CARBOXYPEPTIDASE A"/>
    <property type="match status" value="1"/>
</dbReference>
<dbReference type="PRINTS" id="PR00922">
    <property type="entry name" value="DADACBPTASE3"/>
</dbReference>
<name>A0A3R7LEH8_9BURK</name>
<protein>
    <submittedName>
        <fullName evidence="4">D-alanyl-D-alanine carboxypeptidase/D-alanyl-D-alanine-endopeptidase</fullName>
        <ecNumber evidence="4">3.4.16.4</ecNumber>
    </submittedName>
</protein>
<dbReference type="Pfam" id="PF02113">
    <property type="entry name" value="Peptidase_S13"/>
    <property type="match status" value="1"/>
</dbReference>
<evidence type="ECO:0000313" key="4">
    <source>
        <dbReference type="EMBL" id="RKJ95386.1"/>
    </source>
</evidence>
<dbReference type="EMBL" id="NKDB02000003">
    <property type="protein sequence ID" value="RKJ95386.1"/>
    <property type="molecule type" value="Genomic_DNA"/>
</dbReference>
<dbReference type="GO" id="GO:0006508">
    <property type="term" value="P:proteolysis"/>
    <property type="evidence" value="ECO:0007669"/>
    <property type="project" value="InterPro"/>
</dbReference>
<dbReference type="InterPro" id="IPR000667">
    <property type="entry name" value="Peptidase_S13"/>
</dbReference>
<dbReference type="Proteomes" id="UP000216225">
    <property type="component" value="Unassembled WGS sequence"/>
</dbReference>
<comment type="similarity">
    <text evidence="1">Belongs to the peptidase S13 family.</text>
</comment>
<evidence type="ECO:0000313" key="5">
    <source>
        <dbReference type="Proteomes" id="UP000216225"/>
    </source>
</evidence>
<dbReference type="GO" id="GO:0000270">
    <property type="term" value="P:peptidoglycan metabolic process"/>
    <property type="evidence" value="ECO:0007669"/>
    <property type="project" value="TreeGrafter"/>
</dbReference>
<dbReference type="Gene3D" id="3.40.710.10">
    <property type="entry name" value="DD-peptidase/beta-lactamase superfamily"/>
    <property type="match status" value="1"/>
</dbReference>
<dbReference type="NCBIfam" id="TIGR00666">
    <property type="entry name" value="PBP4"/>
    <property type="match status" value="1"/>
</dbReference>
<reference evidence="4 5" key="1">
    <citation type="submission" date="2018-09" db="EMBL/GenBank/DDBJ databases">
        <title>Genome comparison of Alicycliphilus sp. BQ1, a polyurethanolytic bacterium, with its closest phylogenetic relatives Alicycliphilus denitrificans BC and K601, unable to attack polyurethane.</title>
        <authorList>
            <person name="Loza-Tavera H."/>
            <person name="Lozano L."/>
            <person name="Cevallos M."/>
            <person name="Maya-Lucas O."/>
            <person name="Garcia-Mena J."/>
            <person name="Hernandez J."/>
        </authorList>
    </citation>
    <scope>NUCLEOTIDE SEQUENCE [LARGE SCALE GENOMIC DNA]</scope>
    <source>
        <strain evidence="4 5">BQ1</strain>
    </source>
</reference>
<comment type="caution">
    <text evidence="4">The sequence shown here is derived from an EMBL/GenBank/DDBJ whole genome shotgun (WGS) entry which is preliminary data.</text>
</comment>
<dbReference type="EC" id="3.4.16.4" evidence="4"/>
<feature type="signal peptide" evidence="3">
    <location>
        <begin position="1"/>
        <end position="30"/>
    </location>
</feature>
<keyword evidence="4" id="KW-0645">Protease</keyword>
<organism evidence="4 5">
    <name type="scientific">Alicycliphilus denitrificans</name>
    <dbReference type="NCBI Taxonomy" id="179636"/>
    <lineage>
        <taxon>Bacteria</taxon>
        <taxon>Pseudomonadati</taxon>
        <taxon>Pseudomonadota</taxon>
        <taxon>Betaproteobacteria</taxon>
        <taxon>Burkholderiales</taxon>
        <taxon>Comamonadaceae</taxon>
        <taxon>Alicycliphilus</taxon>
    </lineage>
</organism>
<evidence type="ECO:0000256" key="3">
    <source>
        <dbReference type="SAM" id="SignalP"/>
    </source>
</evidence>
<feature type="chain" id="PRO_5018650312" evidence="3">
    <location>
        <begin position="31"/>
        <end position="490"/>
    </location>
</feature>
<dbReference type="RefSeq" id="WP_094439254.1">
    <property type="nucleotide sequence ID" value="NZ_NKDB02000003.1"/>
</dbReference>
<keyword evidence="3" id="KW-0732">Signal</keyword>
<dbReference type="PANTHER" id="PTHR30023">
    <property type="entry name" value="D-ALANYL-D-ALANINE CARBOXYPEPTIDASE"/>
    <property type="match status" value="1"/>
</dbReference>
<evidence type="ECO:0000256" key="1">
    <source>
        <dbReference type="ARBA" id="ARBA00006096"/>
    </source>
</evidence>
<dbReference type="Gene3D" id="3.50.80.20">
    <property type="entry name" value="D-Ala-D-Ala carboxypeptidase C, peptidase S13"/>
    <property type="match status" value="1"/>
</dbReference>
<proteinExistence type="inferred from homology"/>
<accession>A0A3R7LEH8</accession>
<gene>
    <name evidence="4" type="primary">dacB</name>
    <name evidence="4" type="ORF">CE154_015725</name>
</gene>
<sequence length="490" mass="51220">MLPLTLARACRRLRRAACAGIASLCLGACAAAPSGPPADGGALPPAVDAALQRAGLPRTALSAMVVDVEGRAPARLAYQGDKAGNPASVMKLVTTFAALDMLGPAFTWDTPVYLDAMPRDGRLHGNVYIKGQGDPKLVVERLWLLMRSLRALGVARIEGDIVLDRSAFALPAHDPAGFDGEPWRPYNAAPDALLLNYKAVAMDFTPDAAAGVARVRYAPPLAGVDLPASVPLAPPGTACGDWRTALRADFADAARIAFQGVYPQACGAREWSVAPADPGGYAARAVEGMWREVGGTLAGRVRDGQVPAGLQPAFGSRSPALAEVVRDINKHSNNVMTQQLLLTLGLYKGGQGSFDAARAVLAQWWRQRMGGADAPVVDNGAGLSREARLSPRALARMLQQAWASPVMPEFVASLPVAGVDGTLRRRPALPAGAAHLKTGSLRDVAAMAGYVLAASGRRYVLVAIVNHPDAAAARPALDALVDWAARDTGL</sequence>
<dbReference type="SUPFAM" id="SSF56601">
    <property type="entry name" value="beta-lactamase/transpeptidase-like"/>
    <property type="match status" value="1"/>
</dbReference>
<keyword evidence="2 4" id="KW-0378">Hydrolase</keyword>
<dbReference type="InterPro" id="IPR012338">
    <property type="entry name" value="Beta-lactam/transpept-like"/>
</dbReference>
<dbReference type="AlphaFoldDB" id="A0A3R7LEH8"/>